<dbReference type="STRING" id="1462993.A6V36_15910"/>
<feature type="transmembrane region" description="Helical" evidence="1">
    <location>
        <begin position="16"/>
        <end position="36"/>
    </location>
</feature>
<keyword evidence="1" id="KW-0812">Transmembrane</keyword>
<organism evidence="4 6">
    <name type="scientific">Paraburkholderia ginsengiterrae</name>
    <dbReference type="NCBI Taxonomy" id="1462993"/>
    <lineage>
        <taxon>Bacteria</taxon>
        <taxon>Pseudomonadati</taxon>
        <taxon>Pseudomonadota</taxon>
        <taxon>Betaproteobacteria</taxon>
        <taxon>Burkholderiales</taxon>
        <taxon>Burkholderiaceae</taxon>
        <taxon>Paraburkholderia</taxon>
    </lineage>
</organism>
<dbReference type="GO" id="GO:0016020">
    <property type="term" value="C:membrane"/>
    <property type="evidence" value="ECO:0007669"/>
    <property type="project" value="TreeGrafter"/>
</dbReference>
<evidence type="ECO:0000313" key="4">
    <source>
        <dbReference type="EMBL" id="OAJ64523.1"/>
    </source>
</evidence>
<dbReference type="InterPro" id="IPR050879">
    <property type="entry name" value="Acyltransferase_3"/>
</dbReference>
<dbReference type="GO" id="GO:0000271">
    <property type="term" value="P:polysaccharide biosynthetic process"/>
    <property type="evidence" value="ECO:0007669"/>
    <property type="project" value="TreeGrafter"/>
</dbReference>
<evidence type="ECO:0000313" key="5">
    <source>
        <dbReference type="Proteomes" id="UP000077961"/>
    </source>
</evidence>
<feature type="transmembrane region" description="Helical" evidence="1">
    <location>
        <begin position="276"/>
        <end position="295"/>
    </location>
</feature>
<dbReference type="RefSeq" id="WP_064272403.1">
    <property type="nucleotide sequence ID" value="NZ_LXJZ01000253.1"/>
</dbReference>
<dbReference type="InterPro" id="IPR002656">
    <property type="entry name" value="Acyl_transf_3_dom"/>
</dbReference>
<feature type="transmembrane region" description="Helical" evidence="1">
    <location>
        <begin position="154"/>
        <end position="172"/>
    </location>
</feature>
<proteinExistence type="predicted"/>
<dbReference type="PANTHER" id="PTHR23028">
    <property type="entry name" value="ACETYLTRANSFERASE"/>
    <property type="match status" value="1"/>
</dbReference>
<evidence type="ECO:0000313" key="6">
    <source>
        <dbReference type="Proteomes" id="UP000078116"/>
    </source>
</evidence>
<dbReference type="OrthoDB" id="9814807at2"/>
<feature type="transmembrane region" description="Helical" evidence="1">
    <location>
        <begin position="192"/>
        <end position="210"/>
    </location>
</feature>
<evidence type="ECO:0000259" key="2">
    <source>
        <dbReference type="Pfam" id="PF01757"/>
    </source>
</evidence>
<name>A0A1A9ND61_9BURK</name>
<dbReference type="GO" id="GO:0016747">
    <property type="term" value="F:acyltransferase activity, transferring groups other than amino-acyl groups"/>
    <property type="evidence" value="ECO:0007669"/>
    <property type="project" value="InterPro"/>
</dbReference>
<comment type="caution">
    <text evidence="4">The sequence shown here is derived from an EMBL/GenBank/DDBJ whole genome shotgun (WGS) entry which is preliminary data.</text>
</comment>
<dbReference type="EMBL" id="LXKA01000098">
    <property type="protein sequence ID" value="OAJ64523.1"/>
    <property type="molecule type" value="Genomic_DNA"/>
</dbReference>
<reference evidence="5 6" key="1">
    <citation type="submission" date="2016-04" db="EMBL/GenBank/DDBJ databases">
        <title>Reclassification of Paraburkholderia panaciterrae (Farh et al. 2015) Dobritsa &amp; Samadpour 2016 as a later homotypic synonym of Paraburkholderia ginsengiterrae (Farh et al. 2015) Dobritsa &amp; Samadpour 2016.</title>
        <authorList>
            <person name="Dobritsa A.P."/>
            <person name="Kutumbaka K."/>
            <person name="Samadpour M."/>
        </authorList>
    </citation>
    <scope>NUCLEOTIDE SEQUENCE [LARGE SCALE GENOMIC DNA]</scope>
    <source>
        <strain evidence="4 6">DCY85</strain>
        <strain evidence="3 5">DCY85-1</strain>
    </source>
</reference>
<keyword evidence="1" id="KW-0472">Membrane</keyword>
<dbReference type="Proteomes" id="UP000078116">
    <property type="component" value="Unassembled WGS sequence"/>
</dbReference>
<keyword evidence="1" id="KW-1133">Transmembrane helix</keyword>
<feature type="domain" description="Acyltransferase 3" evidence="2">
    <location>
        <begin position="11"/>
        <end position="315"/>
    </location>
</feature>
<dbReference type="Proteomes" id="UP000077961">
    <property type="component" value="Unassembled WGS sequence"/>
</dbReference>
<sequence length="351" mass="39142">MEAISQPERRIGIQGLRALACLFVLVQHVTFFVAYAKGLDYHPYLVVNFGRIGVSLFFVISGFVMGGCLGQGSAFLWNRVARIFPAFWIAVALSYVVLLRAEPAWHLDWQSLLLLPSTALNNSYRIPYWTLCYEFAFYCVTYLMIVCRLSRTQILTACTIWLLAIILVDAYRPLGDIDDAAVFGFVAQPGKWILLTPYPIFFIAGLFVSVAGAQFADRVRPAYLVLFAIGAWGVSNSIKFSSPAPLFLMQALAFCSAVIAVQNLEFPRVCKKLGDFSYGFYLVHMTIIAAVIYALKPYAVHIRFSVLWIAVAISASIGGLLYGWIEYEIHNRFIKRMFTASPSAPPSTSAT</sequence>
<dbReference type="EMBL" id="LXJZ01000253">
    <property type="protein sequence ID" value="OAJ51509.1"/>
    <property type="molecule type" value="Genomic_DNA"/>
</dbReference>
<feature type="transmembrane region" description="Helical" evidence="1">
    <location>
        <begin position="222"/>
        <end position="238"/>
    </location>
</feature>
<feature type="transmembrane region" description="Helical" evidence="1">
    <location>
        <begin position="244"/>
        <end position="264"/>
    </location>
</feature>
<feature type="transmembrane region" description="Helical" evidence="1">
    <location>
        <begin position="56"/>
        <end position="77"/>
    </location>
</feature>
<dbReference type="AlphaFoldDB" id="A0A1A9ND61"/>
<gene>
    <name evidence="3" type="ORF">A6V36_15910</name>
    <name evidence="4" type="ORF">A6V37_18850</name>
</gene>
<feature type="transmembrane region" description="Helical" evidence="1">
    <location>
        <begin position="307"/>
        <end position="327"/>
    </location>
</feature>
<evidence type="ECO:0000313" key="3">
    <source>
        <dbReference type="EMBL" id="OAJ51509.1"/>
    </source>
</evidence>
<evidence type="ECO:0000256" key="1">
    <source>
        <dbReference type="SAM" id="Phobius"/>
    </source>
</evidence>
<dbReference type="PANTHER" id="PTHR23028:SF131">
    <property type="entry name" value="BLR2367 PROTEIN"/>
    <property type="match status" value="1"/>
</dbReference>
<accession>A0A1A9ND61</accession>
<protein>
    <recommendedName>
        <fullName evidence="2">Acyltransferase 3 domain-containing protein</fullName>
    </recommendedName>
</protein>
<dbReference type="Pfam" id="PF01757">
    <property type="entry name" value="Acyl_transf_3"/>
    <property type="match status" value="1"/>
</dbReference>
<feature type="transmembrane region" description="Helical" evidence="1">
    <location>
        <begin position="84"/>
        <end position="106"/>
    </location>
</feature>
<keyword evidence="5" id="KW-1185">Reference proteome</keyword>
<feature type="transmembrane region" description="Helical" evidence="1">
    <location>
        <begin position="126"/>
        <end position="147"/>
    </location>
</feature>